<name>A0ACB7YLN5_9ERIC</name>
<dbReference type="EMBL" id="CM037161">
    <property type="protein sequence ID" value="KAH7854281.1"/>
    <property type="molecule type" value="Genomic_DNA"/>
</dbReference>
<protein>
    <submittedName>
        <fullName evidence="1">Uncharacterized protein</fullName>
    </submittedName>
</protein>
<proteinExistence type="predicted"/>
<evidence type="ECO:0000313" key="1">
    <source>
        <dbReference type="EMBL" id="KAH7854281.1"/>
    </source>
</evidence>
<sequence length="265" mass="29779">MDARCYKCGKIGHYANRCLTKKKLNELQLDEGLRLQLSKLLLNTSDESDQGSSEEINELDYTTSSESDYSPPADCTGKCCSSHQDPLRVFANLNGLSLNVLSKSQQDILDLVDKVQDPEIRRKILELSLNSTISEAEPFEKPPNTTRYYSINEVFSHLEANGSKPATLQDLQKEVNELKSELKLLKTSQLEQHGSIVVVKQRLSSLEQLNLKPPESIIKTQEPEVPTYLNSIIWNLLTEEEVVAVTVAEENQDLSSMEEDELPSP</sequence>
<organism evidence="1 2">
    <name type="scientific">Vaccinium darrowii</name>
    <dbReference type="NCBI Taxonomy" id="229202"/>
    <lineage>
        <taxon>Eukaryota</taxon>
        <taxon>Viridiplantae</taxon>
        <taxon>Streptophyta</taxon>
        <taxon>Embryophyta</taxon>
        <taxon>Tracheophyta</taxon>
        <taxon>Spermatophyta</taxon>
        <taxon>Magnoliopsida</taxon>
        <taxon>eudicotyledons</taxon>
        <taxon>Gunneridae</taxon>
        <taxon>Pentapetalae</taxon>
        <taxon>asterids</taxon>
        <taxon>Ericales</taxon>
        <taxon>Ericaceae</taxon>
        <taxon>Vaccinioideae</taxon>
        <taxon>Vaccinieae</taxon>
        <taxon>Vaccinium</taxon>
    </lineage>
</organism>
<dbReference type="Proteomes" id="UP000828048">
    <property type="component" value="Chromosome 11"/>
</dbReference>
<comment type="caution">
    <text evidence="1">The sequence shown here is derived from an EMBL/GenBank/DDBJ whole genome shotgun (WGS) entry which is preliminary data.</text>
</comment>
<reference evidence="1 2" key="1">
    <citation type="journal article" date="2021" name="Hortic Res">
        <title>High-quality reference genome and annotation aids understanding of berry development for evergreen blueberry (Vaccinium darrowii).</title>
        <authorList>
            <person name="Yu J."/>
            <person name="Hulse-Kemp A.M."/>
            <person name="Babiker E."/>
            <person name="Staton M."/>
        </authorList>
    </citation>
    <scope>NUCLEOTIDE SEQUENCE [LARGE SCALE GENOMIC DNA]</scope>
    <source>
        <strain evidence="2">cv. NJ 8807/NJ 8810</strain>
        <tissue evidence="1">Young leaf</tissue>
    </source>
</reference>
<gene>
    <name evidence="1" type="ORF">Vadar_012059</name>
</gene>
<evidence type="ECO:0000313" key="2">
    <source>
        <dbReference type="Proteomes" id="UP000828048"/>
    </source>
</evidence>
<accession>A0ACB7YLN5</accession>
<keyword evidence="2" id="KW-1185">Reference proteome</keyword>